<dbReference type="SMART" id="SM00249">
    <property type="entry name" value="PHD"/>
    <property type="match status" value="2"/>
</dbReference>
<evidence type="ECO:0000256" key="9">
    <source>
        <dbReference type="ARBA" id="ARBA00023242"/>
    </source>
</evidence>
<comment type="caution">
    <text evidence="20">The sequence shown here is derived from an EMBL/GenBank/DDBJ whole genome shotgun (WGS) entry which is preliminary data.</text>
</comment>
<dbReference type="CDD" id="cd15571">
    <property type="entry name" value="ePHD"/>
    <property type="match status" value="1"/>
</dbReference>
<dbReference type="GO" id="GO:0008270">
    <property type="term" value="F:zinc ion binding"/>
    <property type="evidence" value="ECO:0007669"/>
    <property type="project" value="UniProtKB-KW"/>
</dbReference>
<keyword evidence="7" id="KW-0862">Zinc</keyword>
<dbReference type="SMART" id="SM00298">
    <property type="entry name" value="CHROMO"/>
    <property type="match status" value="2"/>
</dbReference>
<keyword evidence="21" id="KW-1185">Reference proteome</keyword>
<evidence type="ECO:0000256" key="10">
    <source>
        <dbReference type="PROSITE-ProRule" id="PRU00146"/>
    </source>
</evidence>
<feature type="domain" description="PDZ" evidence="15">
    <location>
        <begin position="316"/>
        <end position="370"/>
    </location>
</feature>
<feature type="domain" description="PHD-type" evidence="19">
    <location>
        <begin position="1852"/>
        <end position="1964"/>
    </location>
</feature>
<keyword evidence="6" id="KW-0378">Hydrolase</keyword>
<dbReference type="GO" id="GO:0000785">
    <property type="term" value="C:chromatin"/>
    <property type="evidence" value="ECO:0007669"/>
    <property type="project" value="TreeGrafter"/>
</dbReference>
<feature type="domain" description="PHD-type" evidence="14">
    <location>
        <begin position="1794"/>
        <end position="1846"/>
    </location>
</feature>
<dbReference type="InterPro" id="IPR016197">
    <property type="entry name" value="Chromo-like_dom_sf"/>
</dbReference>
<dbReference type="PANTHER" id="PTHR45623:SF11">
    <property type="entry name" value="KISMET, ISOFORM C"/>
    <property type="match status" value="1"/>
</dbReference>
<keyword evidence="5 10" id="KW-0863">Zinc-finger</keyword>
<dbReference type="SUPFAM" id="SSF57903">
    <property type="entry name" value="FYVE/PHD zinc finger"/>
    <property type="match status" value="1"/>
</dbReference>
<accession>A0A8K1FFM6</accession>
<feature type="compositionally biased region" description="Low complexity" evidence="12">
    <location>
        <begin position="1683"/>
        <end position="1695"/>
    </location>
</feature>
<feature type="compositionally biased region" description="Acidic residues" evidence="12">
    <location>
        <begin position="63"/>
        <end position="74"/>
    </location>
</feature>
<protein>
    <recommendedName>
        <fullName evidence="22">Chromodomain-helicase-DNA-binding protein 7</fullName>
    </recommendedName>
</protein>
<dbReference type="InterPro" id="IPR013083">
    <property type="entry name" value="Znf_RING/FYVE/PHD"/>
</dbReference>
<dbReference type="Pfam" id="PF13831">
    <property type="entry name" value="PHD_2"/>
    <property type="match status" value="1"/>
</dbReference>
<dbReference type="InterPro" id="IPR019786">
    <property type="entry name" value="Zinc_finger_PHD-type_CS"/>
</dbReference>
<dbReference type="SUPFAM" id="SSF54160">
    <property type="entry name" value="Chromo domain-like"/>
    <property type="match status" value="2"/>
</dbReference>
<feature type="compositionally biased region" description="Low complexity" evidence="12">
    <location>
        <begin position="82"/>
        <end position="101"/>
    </location>
</feature>
<evidence type="ECO:0000256" key="12">
    <source>
        <dbReference type="SAM" id="MobiDB-lite"/>
    </source>
</evidence>
<dbReference type="InterPro" id="IPR023780">
    <property type="entry name" value="Chromo_domain"/>
</dbReference>
<dbReference type="InterPro" id="IPR001650">
    <property type="entry name" value="Helicase_C-like"/>
</dbReference>
<dbReference type="SMART" id="SM00487">
    <property type="entry name" value="DEXDc"/>
    <property type="match status" value="1"/>
</dbReference>
<dbReference type="Pfam" id="PF00385">
    <property type="entry name" value="Chromo"/>
    <property type="match status" value="2"/>
</dbReference>
<dbReference type="OrthoDB" id="5857104at2759"/>
<evidence type="ECO:0008006" key="22">
    <source>
        <dbReference type="Google" id="ProtNLM"/>
    </source>
</evidence>
<feature type="compositionally biased region" description="Acidic residues" evidence="12">
    <location>
        <begin position="1611"/>
        <end position="1625"/>
    </location>
</feature>
<evidence type="ECO:0000256" key="1">
    <source>
        <dbReference type="ARBA" id="ARBA00004123"/>
    </source>
</evidence>
<dbReference type="Gene3D" id="3.30.40.10">
    <property type="entry name" value="Zinc/RING finger domain, C3HC4 (zinc finger)"/>
    <property type="match status" value="2"/>
</dbReference>
<evidence type="ECO:0000256" key="2">
    <source>
        <dbReference type="ARBA" id="ARBA00022723"/>
    </source>
</evidence>
<dbReference type="SUPFAM" id="SSF50156">
    <property type="entry name" value="PDZ domain-like"/>
    <property type="match status" value="1"/>
</dbReference>
<dbReference type="GO" id="GO:0003677">
    <property type="term" value="F:DNA binding"/>
    <property type="evidence" value="ECO:0007669"/>
    <property type="project" value="TreeGrafter"/>
</dbReference>
<feature type="region of interest" description="Disordered" evidence="12">
    <location>
        <begin position="569"/>
        <end position="680"/>
    </location>
</feature>
<evidence type="ECO:0000259" key="14">
    <source>
        <dbReference type="PROSITE" id="PS50016"/>
    </source>
</evidence>
<dbReference type="InterPro" id="IPR049730">
    <property type="entry name" value="SNF2/RAD54-like_C"/>
</dbReference>
<dbReference type="GO" id="GO:0005524">
    <property type="term" value="F:ATP binding"/>
    <property type="evidence" value="ECO:0007669"/>
    <property type="project" value="UniProtKB-KW"/>
</dbReference>
<feature type="compositionally biased region" description="Polar residues" evidence="12">
    <location>
        <begin position="112"/>
        <end position="130"/>
    </location>
</feature>
<dbReference type="EMBL" id="SPLM01000144">
    <property type="protein sequence ID" value="TMW56968.1"/>
    <property type="molecule type" value="Genomic_DNA"/>
</dbReference>
<feature type="region of interest" description="Disordered" evidence="12">
    <location>
        <begin position="217"/>
        <end position="244"/>
    </location>
</feature>
<dbReference type="SMART" id="SM00490">
    <property type="entry name" value="HELICc"/>
    <property type="match status" value="1"/>
</dbReference>
<evidence type="ECO:0000259" key="19">
    <source>
        <dbReference type="PROSITE" id="PS51805"/>
    </source>
</evidence>
<dbReference type="Gene3D" id="3.40.50.10810">
    <property type="entry name" value="Tandem AAA-ATPase domain"/>
    <property type="match status" value="1"/>
</dbReference>
<dbReference type="Proteomes" id="UP000794436">
    <property type="component" value="Unassembled WGS sequence"/>
</dbReference>
<dbReference type="PROSITE" id="PS51805">
    <property type="entry name" value="EPHD"/>
    <property type="match status" value="1"/>
</dbReference>
<feature type="compositionally biased region" description="Basic residues" evidence="12">
    <location>
        <begin position="590"/>
        <end position="604"/>
    </location>
</feature>
<organism evidence="20 21">
    <name type="scientific">Pythium oligandrum</name>
    <name type="common">Mycoparasitic fungus</name>
    <dbReference type="NCBI Taxonomy" id="41045"/>
    <lineage>
        <taxon>Eukaryota</taxon>
        <taxon>Sar</taxon>
        <taxon>Stramenopiles</taxon>
        <taxon>Oomycota</taxon>
        <taxon>Peronosporomycetes</taxon>
        <taxon>Pythiales</taxon>
        <taxon>Pythiaceae</taxon>
        <taxon>Pythium</taxon>
    </lineage>
</organism>
<evidence type="ECO:0000256" key="4">
    <source>
        <dbReference type="ARBA" id="ARBA00022741"/>
    </source>
</evidence>
<feature type="compositionally biased region" description="Basic and acidic residues" evidence="12">
    <location>
        <begin position="1600"/>
        <end position="1610"/>
    </location>
</feature>
<dbReference type="GO" id="GO:0016887">
    <property type="term" value="F:ATP hydrolysis activity"/>
    <property type="evidence" value="ECO:0007669"/>
    <property type="project" value="TreeGrafter"/>
</dbReference>
<evidence type="ECO:0000259" key="13">
    <source>
        <dbReference type="PROSITE" id="PS50013"/>
    </source>
</evidence>
<dbReference type="InterPro" id="IPR000330">
    <property type="entry name" value="SNF2_N"/>
</dbReference>
<dbReference type="PROSITE" id="PS51192">
    <property type="entry name" value="HELICASE_ATP_BIND_1"/>
    <property type="match status" value="1"/>
</dbReference>
<feature type="domain" description="Chromo" evidence="13">
    <location>
        <begin position="676"/>
        <end position="746"/>
    </location>
</feature>
<dbReference type="InterPro" id="IPR036034">
    <property type="entry name" value="PDZ_sf"/>
</dbReference>
<keyword evidence="4" id="KW-0547">Nucleotide-binding</keyword>
<dbReference type="GO" id="GO:0005634">
    <property type="term" value="C:nucleus"/>
    <property type="evidence" value="ECO:0007669"/>
    <property type="project" value="UniProtKB-SubCell"/>
</dbReference>
<evidence type="ECO:0000256" key="6">
    <source>
        <dbReference type="ARBA" id="ARBA00022801"/>
    </source>
</evidence>
<dbReference type="Pfam" id="PF00271">
    <property type="entry name" value="Helicase_C"/>
    <property type="match status" value="1"/>
</dbReference>
<dbReference type="GO" id="GO:0042393">
    <property type="term" value="F:histone binding"/>
    <property type="evidence" value="ECO:0007669"/>
    <property type="project" value="TreeGrafter"/>
</dbReference>
<evidence type="ECO:0000256" key="5">
    <source>
        <dbReference type="ARBA" id="ARBA00022771"/>
    </source>
</evidence>
<dbReference type="InterPro" id="IPR014001">
    <property type="entry name" value="Helicase_ATP-bd"/>
</dbReference>
<name>A0A8K1FFM6_PYTOL</name>
<dbReference type="SUPFAM" id="SSF52540">
    <property type="entry name" value="P-loop containing nucleoside triphosphate hydrolases"/>
    <property type="match status" value="2"/>
</dbReference>
<feature type="compositionally biased region" description="Acidic residues" evidence="12">
    <location>
        <begin position="1734"/>
        <end position="1758"/>
    </location>
</feature>
<dbReference type="PROSITE" id="PS51194">
    <property type="entry name" value="HELICASE_CTER"/>
    <property type="match status" value="1"/>
</dbReference>
<dbReference type="PROSITE" id="PS51666">
    <property type="entry name" value="QLQ"/>
    <property type="match status" value="1"/>
</dbReference>
<evidence type="ECO:0000256" key="8">
    <source>
        <dbReference type="ARBA" id="ARBA00022840"/>
    </source>
</evidence>
<keyword evidence="9" id="KW-0539">Nucleus</keyword>
<evidence type="ECO:0000256" key="7">
    <source>
        <dbReference type="ARBA" id="ARBA00022833"/>
    </source>
</evidence>
<evidence type="ECO:0000313" key="20">
    <source>
        <dbReference type="EMBL" id="TMW56968.1"/>
    </source>
</evidence>
<feature type="compositionally biased region" description="Polar residues" evidence="12">
    <location>
        <begin position="20"/>
        <end position="33"/>
    </location>
</feature>
<evidence type="ECO:0000256" key="11">
    <source>
        <dbReference type="SAM" id="Coils"/>
    </source>
</evidence>
<proteinExistence type="predicted"/>
<feature type="compositionally biased region" description="Basic and acidic residues" evidence="12">
    <location>
        <begin position="1"/>
        <end position="10"/>
    </location>
</feature>
<dbReference type="GO" id="GO:0140658">
    <property type="term" value="F:ATP-dependent chromatin remodeler activity"/>
    <property type="evidence" value="ECO:0007669"/>
    <property type="project" value="TreeGrafter"/>
</dbReference>
<feature type="region of interest" description="Disordered" evidence="12">
    <location>
        <begin position="1585"/>
        <end position="1789"/>
    </location>
</feature>
<dbReference type="InterPro" id="IPR001965">
    <property type="entry name" value="Znf_PHD"/>
</dbReference>
<feature type="domain" description="QLQ" evidence="18">
    <location>
        <begin position="528"/>
        <end position="563"/>
    </location>
</feature>
<dbReference type="Pfam" id="PF13832">
    <property type="entry name" value="zf-HC5HC2H_2"/>
    <property type="match status" value="1"/>
</dbReference>
<dbReference type="InterPro" id="IPR001478">
    <property type="entry name" value="PDZ"/>
</dbReference>
<dbReference type="PROSITE" id="PS01359">
    <property type="entry name" value="ZF_PHD_1"/>
    <property type="match status" value="1"/>
</dbReference>
<evidence type="ECO:0000259" key="15">
    <source>
        <dbReference type="PROSITE" id="PS50106"/>
    </source>
</evidence>
<feature type="domain" description="Helicase C-terminal" evidence="17">
    <location>
        <begin position="1197"/>
        <end position="1348"/>
    </location>
</feature>
<keyword evidence="2" id="KW-0479">Metal-binding</keyword>
<dbReference type="InterPro" id="IPR014978">
    <property type="entry name" value="Gln-Leu-Gln_QLQ"/>
</dbReference>
<dbReference type="SMART" id="SM00951">
    <property type="entry name" value="QLQ"/>
    <property type="match status" value="1"/>
</dbReference>
<keyword evidence="3" id="KW-0677">Repeat</keyword>
<evidence type="ECO:0000256" key="3">
    <source>
        <dbReference type="ARBA" id="ARBA00022737"/>
    </source>
</evidence>
<dbReference type="InterPro" id="IPR019787">
    <property type="entry name" value="Znf_PHD-finger"/>
</dbReference>
<keyword evidence="11" id="KW-0175">Coiled coil</keyword>
<dbReference type="Gene3D" id="3.40.50.300">
    <property type="entry name" value="P-loop containing nucleotide triphosphate hydrolases"/>
    <property type="match status" value="1"/>
</dbReference>
<feature type="domain" description="Chromo" evidence="13">
    <location>
        <begin position="766"/>
        <end position="838"/>
    </location>
</feature>
<dbReference type="PROSITE" id="PS50106">
    <property type="entry name" value="PDZ"/>
    <property type="match status" value="1"/>
</dbReference>
<keyword evidence="8" id="KW-0067">ATP-binding</keyword>
<dbReference type="InterPro" id="IPR038718">
    <property type="entry name" value="SNF2-like_sf"/>
</dbReference>
<dbReference type="GO" id="GO:0006355">
    <property type="term" value="P:regulation of DNA-templated transcription"/>
    <property type="evidence" value="ECO:0007669"/>
    <property type="project" value="InterPro"/>
</dbReference>
<evidence type="ECO:0000313" key="21">
    <source>
        <dbReference type="Proteomes" id="UP000794436"/>
    </source>
</evidence>
<feature type="compositionally biased region" description="Acidic residues" evidence="12">
    <location>
        <begin position="1709"/>
        <end position="1726"/>
    </location>
</feature>
<feature type="domain" description="Helicase ATP-binding" evidence="16">
    <location>
        <begin position="888"/>
        <end position="1065"/>
    </location>
</feature>
<dbReference type="PANTHER" id="PTHR45623">
    <property type="entry name" value="CHROMODOMAIN-HELICASE-DNA-BINDING PROTEIN 3-RELATED-RELATED"/>
    <property type="match status" value="1"/>
</dbReference>
<feature type="region of interest" description="Disordered" evidence="12">
    <location>
        <begin position="1412"/>
        <end position="1444"/>
    </location>
</feature>
<evidence type="ECO:0000259" key="18">
    <source>
        <dbReference type="PROSITE" id="PS51666"/>
    </source>
</evidence>
<dbReference type="PROSITE" id="PS50016">
    <property type="entry name" value="ZF_PHD_2"/>
    <property type="match status" value="1"/>
</dbReference>
<feature type="region of interest" description="Disordered" evidence="12">
    <location>
        <begin position="1"/>
        <end position="139"/>
    </location>
</feature>
<evidence type="ECO:0000259" key="16">
    <source>
        <dbReference type="PROSITE" id="PS51192"/>
    </source>
</evidence>
<feature type="coiled-coil region" evidence="11">
    <location>
        <begin position="1490"/>
        <end position="1517"/>
    </location>
</feature>
<feature type="compositionally biased region" description="Low complexity" evidence="12">
    <location>
        <begin position="218"/>
        <end position="239"/>
    </location>
</feature>
<dbReference type="CDD" id="cd18793">
    <property type="entry name" value="SF2_C_SNF"/>
    <property type="match status" value="1"/>
</dbReference>
<dbReference type="InterPro" id="IPR011011">
    <property type="entry name" value="Znf_FYVE_PHD"/>
</dbReference>
<dbReference type="InterPro" id="IPR027417">
    <property type="entry name" value="P-loop_NTPase"/>
</dbReference>
<dbReference type="CDD" id="cd17995">
    <property type="entry name" value="DEXHc_CHD6_7_8_9"/>
    <property type="match status" value="1"/>
</dbReference>
<dbReference type="Gene3D" id="2.40.50.40">
    <property type="match status" value="2"/>
</dbReference>
<feature type="compositionally biased region" description="Basic and acidic residues" evidence="12">
    <location>
        <begin position="660"/>
        <end position="674"/>
    </location>
</feature>
<reference evidence="20" key="1">
    <citation type="submission" date="2019-03" db="EMBL/GenBank/DDBJ databases">
        <title>Long read genome sequence of the mycoparasitic Pythium oligandrum ATCC 38472 isolated from sugarbeet rhizosphere.</title>
        <authorList>
            <person name="Gaulin E."/>
        </authorList>
    </citation>
    <scope>NUCLEOTIDE SEQUENCE</scope>
    <source>
        <strain evidence="20">ATCC 38472_TT</strain>
    </source>
</reference>
<dbReference type="Pfam" id="PF00176">
    <property type="entry name" value="SNF2-rel_dom"/>
    <property type="match status" value="1"/>
</dbReference>
<evidence type="ECO:0000259" key="17">
    <source>
        <dbReference type="PROSITE" id="PS51194"/>
    </source>
</evidence>
<sequence length="1970" mass="221578">MEHSEQDERVSANGNEDPVQETQESSVDATATPQDPVVDASTPEQDTGATQAESVKEEKNDEPTEANEEQEDENAVAKTEPEPASSSETSTPASTTTPTMTKTEDNAMFTDTKPSPFQYGSSNFVASTPTPIRPIPGDPRMQQQQAVVTGSSATVSMAPSYSNATATRMFTDVTSSQSFYNTPQEPANPVAGVVDPTMSSFEAQWNQASTVPMAAKWSPGGPSMPSGPQPNGAAANGANEQSLPPMMFPARSLVPLRVDDSTYAYDPSTLSRIMQAGKSVGTPTQAASFAVDLLRAADAEVGAHGWRVPYQANEYEVLLQKGSIGLCMNMSVRMGCVTVTSFRRPEGGVIGPAEASGMIHIGDDLVAVDGFRIQSPDDFTKVVGRLKSLRPVLLRFRRPGNVPIDVVQSDMKGFRRGLRQSMAGLDNSEHFTSGLWHMGVRYIAPNQWAAELHVDGGGIRRIGVFASEREAAMVYNRYIHQTYGNSAAQFMNPAGTNAAMDTQGGISVATSNVRDMKPIQRPVRRKAAFTNEQKEQLRAQIMVFKFTSTGGNIPGDLLSRALKQVAPAHIQDTTEKKKRKTFAAQPVAKPTKKKAKRGGRKKKKMYSDESDDESDSDGAFRAAPPPREIAPTRRSGRNVGKAQKSYVEKETNSDFEFSDDEKPQKAPEEPEEPKGPQIDKIVGVRFHKESADDDETTMQFLIKWKDVSYLHLTWLSTSDIEDFGHHSIMRMRRYMQKHSRDVEQARDSIVVGEERDYSSYFSESFLEVDRILNEKEVEEPEQVNPFKNHGAGEDGTPKMKRGKKYLVKWRDLSYVDCSWEWEDELTDDRKIAAYHRHNHPPIVNGAHPAMFEDIRPDPSSWAKYQESPVYNNQNTLRPYQLEGLNWMVFCWYNRRNCILADEMGLGKTVQATSILEHLRQREHIRGPFLVIAPLATLGNWKREIETWTSMNCVVYHDSEGGADIRAFIREQEFYFPNESYKRRGIYKFNVLVTSYQTLMADAEYLDTIRWRYIVIDEAHKLKNREAKLLQCLHNFSWDSCLLMTGTPLQNGVFELWCLLNFIEPEKFPSQQEFYDEYGELNTAEQVARLHEQLRPYMLRRVKEDVEKSIPPKEETIIDVELTTLQKKYYRAIFERNRSFLNMGSAGTVANLVNVEMELRKCCNHPFLIRGVEEKECGHYDEQYRAKILVQASGKTVLLDKMLTKFRAEKKKILIFSQFKIMLDIIEDLCQMRGYSIERMDGSVRGNSRQAAIDRFNNPDSDTFAFLLSTRAGGVGINLIAASVVILFDSDWNPQNDLQAVARCHRIGQTQSVNIYRLVTKKTYEAQMFDIASKKLGMHHAVFETGGVRNEFDGDDEGGNMMSLMSLDREKVEMMIRYGAYAIMGEDDEHDPENRAINELDIDQLLSASRTIRYDPTGGENAADGEGEDGDGEAKQPTVSQSSALSFSKATFTAESSDTTIDFNDEQFWEKVLGPKPVQQLMTKVQEGWLSKATKDEIKEYLTELRELARQVVQERQRGGTMADADQVMSILIELKVTGPVLKGVVNVRSVASEWLEVIERPKRRRNQDAESELMYLEFLDGTKKQPVTKKSASGGRRSKAKESTKKRETTFESDDEFDQDEDEEPSTPVRKPKRTKRQSSGGSSSSSKTDIRIFLQKDDDDEYSVVRVHSSIKKIQKQLPKDSSAPASAPTTPTSKSRKPKPSRAPVVEENDDQGSDSGAEDELMSEDDKEKDPDADEDDLEPEEDEDDDDEDDNDDEDYKKPSRRRKRNGKTESECAPKPKPSGTIDPQVDEDMWCRVCFSDTGSSDDPIVQCERCKVAVHQYCYGIEKIPEGDIPWFCDYCGDSDDSATNATCALCPLKRKTSAFKKTLEGDWVHVVCALWAPGVQFADVEHMKDIKNVPDAIKETRGEQCALCDEKDGCIKCFRGSCLTHFHPLCGRESKGDFDMYMNETGQLRAFCPKHRTRAKRS</sequence>
<dbReference type="CDD" id="cd15492">
    <property type="entry name" value="PHD_BRPF_JADE_like"/>
    <property type="match status" value="1"/>
</dbReference>
<feature type="compositionally biased region" description="Polar residues" evidence="12">
    <location>
        <begin position="42"/>
        <end position="53"/>
    </location>
</feature>
<dbReference type="InterPro" id="IPR034732">
    <property type="entry name" value="EPHD"/>
</dbReference>
<dbReference type="InterPro" id="IPR000953">
    <property type="entry name" value="Chromo/chromo_shadow_dom"/>
</dbReference>
<dbReference type="GO" id="GO:0003682">
    <property type="term" value="F:chromatin binding"/>
    <property type="evidence" value="ECO:0007669"/>
    <property type="project" value="TreeGrafter"/>
</dbReference>
<dbReference type="PROSITE" id="PS50013">
    <property type="entry name" value="CHROMO_2"/>
    <property type="match status" value="2"/>
</dbReference>
<comment type="subcellular location">
    <subcellularLocation>
        <location evidence="1">Nucleus</location>
    </subcellularLocation>
</comment>
<gene>
    <name evidence="20" type="ORF">Poli38472_002893</name>
</gene>